<sequence>MAAPIKLTGLICRYLLKSIRSSSVVQALKRFLQRLALYTSSYKSLWLTSTPVFPPENSTQPQERLISKLDDKGYTKEPRVLDPQLSYTVIHGETITLNDDIMPSICPLSGNGIHNTSRTSMNLEASRSAHSLNISMSRNASRSNLDAGSQRARPFVSSVNSGVEDLDITITVQNPGSTTIPLPSHGDVPLASLHSPYLHPRDTTTRSSSPIELRVIDGSVISPTTNGGDLRSDSATLNVERHGITSSRSSLSLSDNIEAITPVEISYTNANNSGIDISLDNGIERVLIVPPTTQIDRPSFTCLGNYRIVPVMPESIADIRYKGRPTMYKANTTFLLFKLLNRFTDQNSPDPSEYNPSRSSFISCQSPEGWVKYTHPEGVRYFHHPEKGVYSDSNLDDERVYNRVMNDIKTLEEHRSSCGIEYFNSGYKDLVIHASCGNQDQDFEPSIYYYVDHQMRSVFFLDIYDTIALDVNEGIYGPTSPDHLRHEIEAQYWFHVQLYPSSRLLTRESIASLRDVILHFIGDAITSLTSTAPYSIQDLRDILDLTTNMDKNVDMPTRDGAQSLLARQMFIFARSRFIHFHGEPHARLENNVSVYGDNVHQRTWLLNSLSTILFYGPDFHSRNLQNMQGVDRIVHKSVFRESMQKINDEWDHSVLFATVMLNANVAFLAIQSVDNNDSPQRSAAQICSYVSMFASIGSIVLGLHLSRKNKTNDLDNMIYNVNEVQRYMESRSYPRFGGPDALAILYSLPYALLIWGMVSFFLAVALICFIHSDTFTRTIVGFCVASSIILIFWCIQTNWDKGEADSVA</sequence>
<dbReference type="AlphaFoldDB" id="A0A409WZL2"/>
<dbReference type="InterPro" id="IPR001202">
    <property type="entry name" value="WW_dom"/>
</dbReference>
<dbReference type="OrthoDB" id="2657661at2759"/>
<evidence type="ECO:0000256" key="1">
    <source>
        <dbReference type="SAM" id="Phobius"/>
    </source>
</evidence>
<dbReference type="EMBL" id="NHYD01002950">
    <property type="protein sequence ID" value="PPQ83926.1"/>
    <property type="molecule type" value="Genomic_DNA"/>
</dbReference>
<evidence type="ECO:0000313" key="3">
    <source>
        <dbReference type="Proteomes" id="UP000283269"/>
    </source>
</evidence>
<comment type="caution">
    <text evidence="2">The sequence shown here is derived from an EMBL/GenBank/DDBJ whole genome shotgun (WGS) entry which is preliminary data.</text>
</comment>
<evidence type="ECO:0008006" key="4">
    <source>
        <dbReference type="Google" id="ProtNLM"/>
    </source>
</evidence>
<reference evidence="2 3" key="1">
    <citation type="journal article" date="2018" name="Evol. Lett.">
        <title>Horizontal gene cluster transfer increased hallucinogenic mushroom diversity.</title>
        <authorList>
            <person name="Reynolds H.T."/>
            <person name="Vijayakumar V."/>
            <person name="Gluck-Thaler E."/>
            <person name="Korotkin H.B."/>
            <person name="Matheny P.B."/>
            <person name="Slot J.C."/>
        </authorList>
    </citation>
    <scope>NUCLEOTIDE SEQUENCE [LARGE SCALE GENOMIC DNA]</scope>
    <source>
        <strain evidence="2 3">2631</strain>
    </source>
</reference>
<proteinExistence type="predicted"/>
<keyword evidence="3" id="KW-1185">Reference proteome</keyword>
<dbReference type="Proteomes" id="UP000283269">
    <property type="component" value="Unassembled WGS sequence"/>
</dbReference>
<organism evidence="2 3">
    <name type="scientific">Psilocybe cyanescens</name>
    <dbReference type="NCBI Taxonomy" id="93625"/>
    <lineage>
        <taxon>Eukaryota</taxon>
        <taxon>Fungi</taxon>
        <taxon>Dikarya</taxon>
        <taxon>Basidiomycota</taxon>
        <taxon>Agaricomycotina</taxon>
        <taxon>Agaricomycetes</taxon>
        <taxon>Agaricomycetidae</taxon>
        <taxon>Agaricales</taxon>
        <taxon>Agaricineae</taxon>
        <taxon>Strophariaceae</taxon>
        <taxon>Psilocybe</taxon>
    </lineage>
</organism>
<feature type="transmembrane region" description="Helical" evidence="1">
    <location>
        <begin position="743"/>
        <end position="767"/>
    </location>
</feature>
<gene>
    <name evidence="2" type="ORF">CVT25_000671</name>
</gene>
<accession>A0A409WZL2</accession>
<protein>
    <recommendedName>
        <fullName evidence="4">WW domain-containing protein</fullName>
    </recommendedName>
</protein>
<keyword evidence="1" id="KW-0472">Membrane</keyword>
<dbReference type="InParanoid" id="A0A409WZL2"/>
<dbReference type="CDD" id="cd00201">
    <property type="entry name" value="WW"/>
    <property type="match status" value="1"/>
</dbReference>
<keyword evidence="1" id="KW-0812">Transmembrane</keyword>
<name>A0A409WZL2_PSICY</name>
<keyword evidence="1" id="KW-1133">Transmembrane helix</keyword>
<feature type="transmembrane region" description="Helical" evidence="1">
    <location>
        <begin position="779"/>
        <end position="799"/>
    </location>
</feature>
<evidence type="ECO:0000313" key="2">
    <source>
        <dbReference type="EMBL" id="PPQ83926.1"/>
    </source>
</evidence>